<dbReference type="RefSeq" id="WP_208086903.1">
    <property type="nucleotide sequence ID" value="NZ_CP086136.1"/>
</dbReference>
<dbReference type="Proteomes" id="UP000664702">
    <property type="component" value="Chromosome"/>
</dbReference>
<dbReference type="SUPFAM" id="SSF109604">
    <property type="entry name" value="HD-domain/PDEase-like"/>
    <property type="match status" value="1"/>
</dbReference>
<feature type="region of interest" description="Disordered" evidence="1">
    <location>
        <begin position="60"/>
        <end position="82"/>
    </location>
</feature>
<evidence type="ECO:0000313" key="4">
    <source>
        <dbReference type="Proteomes" id="UP000664702"/>
    </source>
</evidence>
<dbReference type="EMBL" id="CP086136">
    <property type="protein sequence ID" value="UEM08567.1"/>
    <property type="molecule type" value="Genomic_DNA"/>
</dbReference>
<proteinExistence type="predicted"/>
<dbReference type="KEGG" id="bban:J4G43_027715"/>
<name>A0A939M828_9BRAD</name>
<sequence>MNGLIFRAREFARERHSAQARRYTGEPYFVHLEEVARMIELAGRPEESIAAAWLHDVIEDQGGPPRPSPAISGQRLPGWSSL</sequence>
<evidence type="ECO:0000256" key="1">
    <source>
        <dbReference type="SAM" id="MobiDB-lite"/>
    </source>
</evidence>
<dbReference type="Pfam" id="PF13328">
    <property type="entry name" value="HD_4"/>
    <property type="match status" value="1"/>
</dbReference>
<evidence type="ECO:0000313" key="2">
    <source>
        <dbReference type="EMBL" id="MBO1864931.1"/>
    </source>
</evidence>
<reference evidence="3 4" key="2">
    <citation type="journal article" date="2022" name="Int. J. Syst. Evol. Microbiol.">
        <title>Strains of Bradyrhizobium barranii sp. nov. associated with legumes native to Canada are symbionts of soybeans and belong to different subspecies (subsp. barranii subsp. nov. and subsp. apii subsp. nov.) and symbiovars (sv. glycinearum and sv. septentrionale).</title>
        <authorList>
            <person name="Bromfield E.S.P."/>
            <person name="Cloutier S."/>
            <person name="Wasai-Hara S."/>
            <person name="Minamisawa K."/>
        </authorList>
    </citation>
    <scope>NUCLEOTIDE SEQUENCE [LARGE SCALE GENOMIC DNA]</scope>
    <source>
        <strain evidence="3 4">144S4</strain>
    </source>
</reference>
<protein>
    <submittedName>
        <fullName evidence="2">Bifunctional (P)ppGpp synthetase/guanosine-3',5'-bis(Diphosphate) 3'-pyrophosphohydrolase</fullName>
    </submittedName>
    <submittedName>
        <fullName evidence="3">HD domain-containing protein</fullName>
    </submittedName>
</protein>
<dbReference type="AlphaFoldDB" id="A0A939M828"/>
<accession>A0A939M828</accession>
<evidence type="ECO:0000313" key="3">
    <source>
        <dbReference type="EMBL" id="UEM08567.1"/>
    </source>
</evidence>
<reference evidence="2" key="1">
    <citation type="submission" date="2021-03" db="EMBL/GenBank/DDBJ databases">
        <title>Whole Genome Sequence of Bradyrhizobium sp. Strain 144S4.</title>
        <authorList>
            <person name="Bromfield E.S.P."/>
            <person name="Cloutier S."/>
        </authorList>
    </citation>
    <scope>NUCLEOTIDE SEQUENCE [LARGE SCALE GENOMIC DNA]</scope>
    <source>
        <strain evidence="2">144S4</strain>
    </source>
</reference>
<organism evidence="2">
    <name type="scientific">Bradyrhizobium barranii subsp. barranii</name>
    <dbReference type="NCBI Taxonomy" id="2823807"/>
    <lineage>
        <taxon>Bacteria</taxon>
        <taxon>Pseudomonadati</taxon>
        <taxon>Pseudomonadota</taxon>
        <taxon>Alphaproteobacteria</taxon>
        <taxon>Hyphomicrobiales</taxon>
        <taxon>Nitrobacteraceae</taxon>
        <taxon>Bradyrhizobium</taxon>
        <taxon>Bradyrhizobium barranii</taxon>
    </lineage>
</organism>
<gene>
    <name evidence="3" type="ORF">J4G43_027715</name>
    <name evidence="2" type="ORF">J4G43_29705</name>
</gene>
<dbReference type="EMBL" id="JAGEMI010000001">
    <property type="protein sequence ID" value="MBO1864931.1"/>
    <property type="molecule type" value="Genomic_DNA"/>
</dbReference>
<dbReference type="Gene3D" id="1.10.3210.10">
    <property type="entry name" value="Hypothetical protein af1432"/>
    <property type="match status" value="1"/>
</dbReference>